<comment type="subcellular location">
    <subcellularLocation>
        <location evidence="1">Membrane</location>
        <topology evidence="1">Multi-pass membrane protein</topology>
    </subcellularLocation>
</comment>
<feature type="transmembrane region" description="Helical" evidence="5">
    <location>
        <begin position="107"/>
        <end position="124"/>
    </location>
</feature>
<dbReference type="GO" id="GO:0007189">
    <property type="term" value="P:adenylate cyclase-activating G protein-coupled receptor signaling pathway"/>
    <property type="evidence" value="ECO:0007669"/>
    <property type="project" value="TreeGrafter"/>
</dbReference>
<keyword evidence="8" id="KW-1185">Reference proteome</keyword>
<evidence type="ECO:0000256" key="4">
    <source>
        <dbReference type="ARBA" id="ARBA00023136"/>
    </source>
</evidence>
<evidence type="ECO:0000313" key="8">
    <source>
        <dbReference type="Proteomes" id="UP000267251"/>
    </source>
</evidence>
<reference evidence="8" key="1">
    <citation type="journal article" date="2018" name="Nat. Microbiol.">
        <title>Leveraging single-cell genomics to expand the fungal tree of life.</title>
        <authorList>
            <person name="Ahrendt S.R."/>
            <person name="Quandt C.A."/>
            <person name="Ciobanu D."/>
            <person name="Clum A."/>
            <person name="Salamov A."/>
            <person name="Andreopoulos B."/>
            <person name="Cheng J.F."/>
            <person name="Woyke T."/>
            <person name="Pelin A."/>
            <person name="Henrissat B."/>
            <person name="Reynolds N.K."/>
            <person name="Benny G.L."/>
            <person name="Smith M.E."/>
            <person name="James T.Y."/>
            <person name="Grigoriev I.V."/>
        </authorList>
    </citation>
    <scope>NUCLEOTIDE SEQUENCE [LARGE SCALE GENOMIC DNA]</scope>
</reference>
<dbReference type="PANTHER" id="PTHR23112:SF0">
    <property type="entry name" value="TRANSMEMBRANE PROTEIN 116"/>
    <property type="match status" value="1"/>
</dbReference>
<feature type="non-terminal residue" evidence="7">
    <location>
        <position position="214"/>
    </location>
</feature>
<accession>A0A4V1IYB9</accession>
<keyword evidence="2 5" id="KW-0812">Transmembrane</keyword>
<dbReference type="AlphaFoldDB" id="A0A4V1IYB9"/>
<dbReference type="GO" id="GO:0005886">
    <property type="term" value="C:plasma membrane"/>
    <property type="evidence" value="ECO:0007669"/>
    <property type="project" value="TreeGrafter"/>
</dbReference>
<dbReference type="Proteomes" id="UP000267251">
    <property type="component" value="Unassembled WGS sequence"/>
</dbReference>
<dbReference type="PROSITE" id="PS50261">
    <property type="entry name" value="G_PROTEIN_RECEP_F2_4"/>
    <property type="match status" value="1"/>
</dbReference>
<evidence type="ECO:0000313" key="7">
    <source>
        <dbReference type="EMBL" id="RKP14019.1"/>
    </source>
</evidence>
<dbReference type="GO" id="GO:0004930">
    <property type="term" value="F:G protein-coupled receptor activity"/>
    <property type="evidence" value="ECO:0007669"/>
    <property type="project" value="TreeGrafter"/>
</dbReference>
<evidence type="ECO:0000256" key="3">
    <source>
        <dbReference type="ARBA" id="ARBA00022989"/>
    </source>
</evidence>
<dbReference type="Pfam" id="PF05462">
    <property type="entry name" value="Dicty_CAR"/>
    <property type="match status" value="1"/>
</dbReference>
<dbReference type="SUPFAM" id="SSF81321">
    <property type="entry name" value="Family A G protein-coupled receptor-like"/>
    <property type="match status" value="1"/>
</dbReference>
<dbReference type="Gene3D" id="1.20.1070.10">
    <property type="entry name" value="Rhodopsin 7-helix transmembrane proteins"/>
    <property type="match status" value="1"/>
</dbReference>
<dbReference type="InterPro" id="IPR017981">
    <property type="entry name" value="GPCR_2-like_7TM"/>
</dbReference>
<keyword evidence="4 5" id="KW-0472">Membrane</keyword>
<dbReference type="PANTHER" id="PTHR23112">
    <property type="entry name" value="G PROTEIN-COUPLED RECEPTOR 157-RELATED"/>
    <property type="match status" value="1"/>
</dbReference>
<feature type="domain" description="G-protein coupled receptors family 2 profile 2" evidence="6">
    <location>
        <begin position="21"/>
        <end position="214"/>
    </location>
</feature>
<sequence length="214" mass="23447">MSFTIIRYVGYTQHPFTSSQDAILYTAVLISSCLGIIGALLILITFVRIPALQKSAVSRIVAAMAVADLVSSSCKAFGHSPSYISSSPNGAACQAQAALIQWSDLSSVLWTMTIAVNLLAIMYLRQGVNSIQKFEYRYALLCYGFPAVLALIPLFVRGIQPNGTVISGYGDATLYCWIPDAFPVVRAILYYIPMWLIFTVNLSAFLLVGRVVWR</sequence>
<evidence type="ECO:0000259" key="6">
    <source>
        <dbReference type="PROSITE" id="PS50261"/>
    </source>
</evidence>
<protein>
    <submittedName>
        <fullName evidence="7">Slime mold cyclic AMP receptor-domain-containing protein</fullName>
    </submittedName>
</protein>
<dbReference type="OrthoDB" id="2122879at2759"/>
<proteinExistence type="predicted"/>
<dbReference type="GO" id="GO:0007166">
    <property type="term" value="P:cell surface receptor signaling pathway"/>
    <property type="evidence" value="ECO:0007669"/>
    <property type="project" value="InterPro"/>
</dbReference>
<dbReference type="PROSITE" id="PS51257">
    <property type="entry name" value="PROKAR_LIPOPROTEIN"/>
    <property type="match status" value="1"/>
</dbReference>
<organism evidence="7 8">
    <name type="scientific">Piptocephalis cylindrospora</name>
    <dbReference type="NCBI Taxonomy" id="1907219"/>
    <lineage>
        <taxon>Eukaryota</taxon>
        <taxon>Fungi</taxon>
        <taxon>Fungi incertae sedis</taxon>
        <taxon>Zoopagomycota</taxon>
        <taxon>Zoopagomycotina</taxon>
        <taxon>Zoopagomycetes</taxon>
        <taxon>Zoopagales</taxon>
        <taxon>Piptocephalidaceae</taxon>
        <taxon>Piptocephalis</taxon>
    </lineage>
</organism>
<feature type="transmembrane region" description="Helical" evidence="5">
    <location>
        <begin position="188"/>
        <end position="213"/>
    </location>
</feature>
<name>A0A4V1IYB9_9FUNG</name>
<feature type="transmembrane region" description="Helical" evidence="5">
    <location>
        <begin position="136"/>
        <end position="156"/>
    </location>
</feature>
<feature type="transmembrane region" description="Helical" evidence="5">
    <location>
        <begin position="22"/>
        <end position="44"/>
    </location>
</feature>
<keyword evidence="3 5" id="KW-1133">Transmembrane helix</keyword>
<evidence type="ECO:0000256" key="5">
    <source>
        <dbReference type="SAM" id="Phobius"/>
    </source>
</evidence>
<evidence type="ECO:0000256" key="2">
    <source>
        <dbReference type="ARBA" id="ARBA00022692"/>
    </source>
</evidence>
<evidence type="ECO:0000256" key="1">
    <source>
        <dbReference type="ARBA" id="ARBA00004141"/>
    </source>
</evidence>
<gene>
    <name evidence="7" type="ORF">BJ684DRAFT_9227</name>
</gene>
<keyword evidence="7" id="KW-0675">Receptor</keyword>
<dbReference type="EMBL" id="KZ987901">
    <property type="protein sequence ID" value="RKP14019.1"/>
    <property type="molecule type" value="Genomic_DNA"/>
</dbReference>